<dbReference type="AlphaFoldDB" id="A0A2N5ZBF3"/>
<dbReference type="InterPro" id="IPR019734">
    <property type="entry name" value="TPR_rpt"/>
</dbReference>
<protein>
    <submittedName>
        <fullName evidence="2">Uncharacterized protein</fullName>
    </submittedName>
</protein>
<organism evidence="2 3">
    <name type="scientific">Muiribacterium halophilum</name>
    <dbReference type="NCBI Taxonomy" id="2053465"/>
    <lineage>
        <taxon>Bacteria</taxon>
        <taxon>Candidatus Muiribacteriota</taxon>
        <taxon>Candidatus Muiribacteriia</taxon>
        <taxon>Candidatus Muiribacteriales</taxon>
        <taxon>Candidatus Muiribacteriaceae</taxon>
        <taxon>Candidatus Muiribacterium</taxon>
    </lineage>
</organism>
<evidence type="ECO:0000313" key="2">
    <source>
        <dbReference type="EMBL" id="PLX16005.1"/>
    </source>
</evidence>
<dbReference type="PROSITE" id="PS50005">
    <property type="entry name" value="TPR"/>
    <property type="match status" value="1"/>
</dbReference>
<comment type="caution">
    <text evidence="2">The sequence shown here is derived from an EMBL/GenBank/DDBJ whole genome shotgun (WGS) entry which is preliminary data.</text>
</comment>
<accession>A0A2N5ZBF3</accession>
<dbReference type="Pfam" id="PF13181">
    <property type="entry name" value="TPR_8"/>
    <property type="match status" value="3"/>
</dbReference>
<dbReference type="EMBL" id="PKTG01000123">
    <property type="protein sequence ID" value="PLX16005.1"/>
    <property type="molecule type" value="Genomic_DNA"/>
</dbReference>
<dbReference type="SMART" id="SM00028">
    <property type="entry name" value="TPR"/>
    <property type="match status" value="3"/>
</dbReference>
<keyword evidence="1" id="KW-0802">TPR repeat</keyword>
<dbReference type="SUPFAM" id="SSF48452">
    <property type="entry name" value="TPR-like"/>
    <property type="match status" value="1"/>
</dbReference>
<name>A0A2N5ZBF3_MUIH1</name>
<dbReference type="Proteomes" id="UP000234857">
    <property type="component" value="Unassembled WGS sequence"/>
</dbReference>
<proteinExistence type="predicted"/>
<feature type="repeat" description="TPR" evidence="1">
    <location>
        <begin position="79"/>
        <end position="112"/>
    </location>
</feature>
<gene>
    <name evidence="2" type="ORF">C0601_11630</name>
</gene>
<evidence type="ECO:0000313" key="3">
    <source>
        <dbReference type="Proteomes" id="UP000234857"/>
    </source>
</evidence>
<evidence type="ECO:0000256" key="1">
    <source>
        <dbReference type="PROSITE-ProRule" id="PRU00339"/>
    </source>
</evidence>
<reference evidence="2 3" key="1">
    <citation type="submission" date="2017-11" db="EMBL/GenBank/DDBJ databases">
        <title>Genome-resolved metagenomics identifies genetic mobility, metabolic interactions, and unexpected diversity in perchlorate-reducing communities.</title>
        <authorList>
            <person name="Barnum T.P."/>
            <person name="Figueroa I.A."/>
            <person name="Carlstrom C.I."/>
            <person name="Lucas L.N."/>
            <person name="Engelbrektson A.L."/>
            <person name="Coates J.D."/>
        </authorList>
    </citation>
    <scope>NUCLEOTIDE SEQUENCE [LARGE SCALE GENOMIC DNA]</scope>
    <source>
        <strain evidence="2">BM706</strain>
    </source>
</reference>
<dbReference type="InterPro" id="IPR011990">
    <property type="entry name" value="TPR-like_helical_dom_sf"/>
</dbReference>
<dbReference type="Gene3D" id="1.25.40.10">
    <property type="entry name" value="Tetratricopeptide repeat domain"/>
    <property type="match status" value="1"/>
</dbReference>
<sequence>MFEIIRYLIYRKYFKKAFKFFDRNNYRAALNTLKFLKNEKKIDSFYIDLNIGKAYHGLKKYDEAKDYYLSSFKKFNVNPVPLIGIGLILMKKKRYIFAYKYFKKALNLDPIHPQANYYMGLCLIALDKKERSQKYFEKVLAEKKEFLFARMALYFEQDLSI</sequence>